<dbReference type="GO" id="GO:0005005">
    <property type="term" value="F:transmembrane-ephrin receptor activity"/>
    <property type="evidence" value="ECO:0007669"/>
    <property type="project" value="TreeGrafter"/>
</dbReference>
<proteinExistence type="predicted"/>
<evidence type="ECO:0000259" key="16">
    <source>
        <dbReference type="PROSITE" id="PS50011"/>
    </source>
</evidence>
<evidence type="ECO:0000256" key="13">
    <source>
        <dbReference type="ARBA" id="ARBA00023137"/>
    </source>
</evidence>
<dbReference type="FunFam" id="1.10.150.50:FF:000001">
    <property type="entry name" value="Ephrin type-A receptor 5"/>
    <property type="match status" value="1"/>
</dbReference>
<dbReference type="PRINTS" id="PR00109">
    <property type="entry name" value="TYRKINASE"/>
</dbReference>
<evidence type="ECO:0000256" key="5">
    <source>
        <dbReference type="ARBA" id="ARBA00022553"/>
    </source>
</evidence>
<dbReference type="InterPro" id="IPR030602">
    <property type="entry name" value="EphA4_SAM"/>
</dbReference>
<evidence type="ECO:0000313" key="18">
    <source>
        <dbReference type="Proteomes" id="UP000192220"/>
    </source>
</evidence>
<dbReference type="RefSeq" id="XP_013888892.1">
    <property type="nucleotide sequence ID" value="XM_014033438.1"/>
</dbReference>
<evidence type="ECO:0000256" key="11">
    <source>
        <dbReference type="ARBA" id="ARBA00022889"/>
    </source>
</evidence>
<dbReference type="EC" id="2.7.10.1" evidence="3"/>
<dbReference type="GO" id="GO:0005524">
    <property type="term" value="F:ATP binding"/>
    <property type="evidence" value="ECO:0007669"/>
    <property type="project" value="UniProtKB-KW"/>
</dbReference>
<keyword evidence="5" id="KW-0597">Phosphoprotein</keyword>
<evidence type="ECO:0000313" key="19">
    <source>
        <dbReference type="RefSeq" id="XP_013888892.1"/>
    </source>
</evidence>
<dbReference type="KEGG" id="alim:106536229"/>
<dbReference type="GO" id="GO:0005886">
    <property type="term" value="C:plasma membrane"/>
    <property type="evidence" value="ECO:0007669"/>
    <property type="project" value="UniProtKB-SubCell"/>
</dbReference>
<dbReference type="GO" id="GO:0030425">
    <property type="term" value="C:dendrite"/>
    <property type="evidence" value="ECO:0007669"/>
    <property type="project" value="TreeGrafter"/>
</dbReference>
<evidence type="ECO:0000256" key="6">
    <source>
        <dbReference type="ARBA" id="ARBA00022679"/>
    </source>
</evidence>
<evidence type="ECO:0000256" key="9">
    <source>
        <dbReference type="ARBA" id="ARBA00022777"/>
    </source>
</evidence>
<accession>A0A2I4D9I5</accession>
<dbReference type="GO" id="GO:0007155">
    <property type="term" value="P:cell adhesion"/>
    <property type="evidence" value="ECO:0007669"/>
    <property type="project" value="UniProtKB-KW"/>
</dbReference>
<organism evidence="18 19">
    <name type="scientific">Austrofundulus limnaeus</name>
    <name type="common">Annual killifish</name>
    <dbReference type="NCBI Taxonomy" id="52670"/>
    <lineage>
        <taxon>Eukaryota</taxon>
        <taxon>Metazoa</taxon>
        <taxon>Chordata</taxon>
        <taxon>Craniata</taxon>
        <taxon>Vertebrata</taxon>
        <taxon>Euteleostomi</taxon>
        <taxon>Actinopterygii</taxon>
        <taxon>Neopterygii</taxon>
        <taxon>Teleostei</taxon>
        <taxon>Neoteleostei</taxon>
        <taxon>Acanthomorphata</taxon>
        <taxon>Ovalentaria</taxon>
        <taxon>Atherinomorphae</taxon>
        <taxon>Cyprinodontiformes</taxon>
        <taxon>Rivulidae</taxon>
        <taxon>Austrofundulus</taxon>
    </lineage>
</organism>
<feature type="domain" description="Protein kinase" evidence="16">
    <location>
        <begin position="1"/>
        <end position="187"/>
    </location>
</feature>
<dbReference type="InterPro" id="IPR001245">
    <property type="entry name" value="Ser-Thr/Tyr_kinase_cat_dom"/>
</dbReference>
<dbReference type="PROSITE" id="PS50105">
    <property type="entry name" value="SAM_DOMAIN"/>
    <property type="match status" value="1"/>
</dbReference>
<dbReference type="CDD" id="cd09545">
    <property type="entry name" value="SAM_EPH-A4"/>
    <property type="match status" value="1"/>
</dbReference>
<dbReference type="PROSITE" id="PS50011">
    <property type="entry name" value="PROTEIN_KINASE_DOM"/>
    <property type="match status" value="1"/>
</dbReference>
<protein>
    <recommendedName>
        <fullName evidence="3">receptor protein-tyrosine kinase</fullName>
        <ecNumber evidence="3">2.7.10.1</ecNumber>
    </recommendedName>
</protein>
<dbReference type="Gene3D" id="1.10.510.10">
    <property type="entry name" value="Transferase(Phosphotransferase) domain 1"/>
    <property type="match status" value="1"/>
</dbReference>
<evidence type="ECO:0000256" key="15">
    <source>
        <dbReference type="SAM" id="MobiDB-lite"/>
    </source>
</evidence>
<dbReference type="InterPro" id="IPR013761">
    <property type="entry name" value="SAM/pointed_sf"/>
</dbReference>
<feature type="domain" description="SAM" evidence="17">
    <location>
        <begin position="218"/>
        <end position="282"/>
    </location>
</feature>
<evidence type="ECO:0000256" key="3">
    <source>
        <dbReference type="ARBA" id="ARBA00011902"/>
    </source>
</evidence>
<dbReference type="SMART" id="SM00219">
    <property type="entry name" value="TyrKc"/>
    <property type="match status" value="1"/>
</dbReference>
<comment type="subcellular location">
    <subcellularLocation>
        <location evidence="1">Cell membrane</location>
        <topology evidence="1">Single-pass type I membrane protein</topology>
    </subcellularLocation>
    <subcellularLocation>
        <location evidence="2">Early endosome</location>
    </subcellularLocation>
</comment>
<dbReference type="InterPro" id="IPR050449">
    <property type="entry name" value="Ephrin_rcpt_TKs"/>
</dbReference>
<dbReference type="InterPro" id="IPR000719">
    <property type="entry name" value="Prot_kinase_dom"/>
</dbReference>
<keyword evidence="9" id="KW-0418">Kinase</keyword>
<dbReference type="GO" id="GO:0005769">
    <property type="term" value="C:early endosome"/>
    <property type="evidence" value="ECO:0007669"/>
    <property type="project" value="UniProtKB-SubCell"/>
</dbReference>
<evidence type="ECO:0000256" key="2">
    <source>
        <dbReference type="ARBA" id="ARBA00004412"/>
    </source>
</evidence>
<dbReference type="PROSITE" id="PS00109">
    <property type="entry name" value="PROTEIN_KINASE_TYR"/>
    <property type="match status" value="1"/>
</dbReference>
<dbReference type="InterPro" id="IPR020635">
    <property type="entry name" value="Tyr_kinase_cat_dom"/>
</dbReference>
<keyword evidence="10" id="KW-0067">ATP-binding</keyword>
<dbReference type="Pfam" id="PF07647">
    <property type="entry name" value="SAM_2"/>
    <property type="match status" value="1"/>
</dbReference>
<keyword evidence="12" id="KW-0472">Membrane</keyword>
<feature type="compositionally biased region" description="Polar residues" evidence="15">
    <location>
        <begin position="195"/>
        <end position="204"/>
    </location>
</feature>
<evidence type="ECO:0000256" key="10">
    <source>
        <dbReference type="ARBA" id="ARBA00022840"/>
    </source>
</evidence>
<evidence type="ECO:0000256" key="8">
    <source>
        <dbReference type="ARBA" id="ARBA00022753"/>
    </source>
</evidence>
<keyword evidence="4" id="KW-1003">Cell membrane</keyword>
<dbReference type="Gene3D" id="1.10.150.50">
    <property type="entry name" value="Transcription Factor, Ets-1"/>
    <property type="match status" value="1"/>
</dbReference>
<keyword evidence="11" id="KW-0130">Cell adhesion</keyword>
<dbReference type="InterPro" id="IPR011009">
    <property type="entry name" value="Kinase-like_dom_sf"/>
</dbReference>
<keyword evidence="13" id="KW-0829">Tyrosine-protein kinase</keyword>
<dbReference type="InParanoid" id="A0A2I4D9I5"/>
<dbReference type="PANTHER" id="PTHR46877:SF18">
    <property type="entry name" value="EPHRIN TYPE-A RECEPTOR 4"/>
    <property type="match status" value="1"/>
</dbReference>
<reference evidence="19" key="1">
    <citation type="submission" date="2025-08" db="UniProtKB">
        <authorList>
            <consortium name="RefSeq"/>
        </authorList>
    </citation>
    <scope>IDENTIFICATION</scope>
</reference>
<dbReference type="GeneID" id="106536229"/>
<sequence length="293" mass="32888">MIITEYMENGSLDAFLRKNDGRFTVIQLVGILRGIASGMKYLSDMSYVHRDLAARNILVNSNLVCKVSDFGMSRVLEDDPEAAYTTRGGKIPIRWTAPEAIAYRKFTSASDVWSYGIVMWEVMSYGERPYWDMSNQDVIKAIDEGYRLPPPMDCPVALHQLMLDCWQRERADRPKFGQIVNMLDKLIRNPNTLKRTGGDTTVRPNATLLEPGSPEASSALGTVEDWLQAIGMEKYSDNFTAAGYTTPETVVHMTQEDMARIGISSAAHQNKILTSVQSMLSQMQQMQGRMVPV</sequence>
<dbReference type="GO" id="GO:0007411">
    <property type="term" value="P:axon guidance"/>
    <property type="evidence" value="ECO:0007669"/>
    <property type="project" value="TreeGrafter"/>
</dbReference>
<keyword evidence="14 19" id="KW-0675">Receptor</keyword>
<dbReference type="InterPro" id="IPR008266">
    <property type="entry name" value="Tyr_kinase_AS"/>
</dbReference>
<dbReference type="SMART" id="SM00454">
    <property type="entry name" value="SAM"/>
    <property type="match status" value="1"/>
</dbReference>
<keyword evidence="18" id="KW-1185">Reference proteome</keyword>
<evidence type="ECO:0000256" key="12">
    <source>
        <dbReference type="ARBA" id="ARBA00023136"/>
    </source>
</evidence>
<evidence type="ECO:0000256" key="4">
    <source>
        <dbReference type="ARBA" id="ARBA00022475"/>
    </source>
</evidence>
<keyword evidence="7" id="KW-0547">Nucleotide-binding</keyword>
<gene>
    <name evidence="19" type="primary">LOC106536229</name>
</gene>
<evidence type="ECO:0000256" key="14">
    <source>
        <dbReference type="ARBA" id="ARBA00023170"/>
    </source>
</evidence>
<name>A0A2I4D9I5_AUSLI</name>
<keyword evidence="6" id="KW-0808">Transferase</keyword>
<dbReference type="SUPFAM" id="SSF56112">
    <property type="entry name" value="Protein kinase-like (PK-like)"/>
    <property type="match status" value="1"/>
</dbReference>
<dbReference type="Proteomes" id="UP000192220">
    <property type="component" value="Unplaced"/>
</dbReference>
<dbReference type="InterPro" id="IPR001660">
    <property type="entry name" value="SAM"/>
</dbReference>
<evidence type="ECO:0000259" key="17">
    <source>
        <dbReference type="PROSITE" id="PS50105"/>
    </source>
</evidence>
<dbReference type="PANTHER" id="PTHR46877">
    <property type="entry name" value="EPH RECEPTOR A5"/>
    <property type="match status" value="1"/>
</dbReference>
<dbReference type="AlphaFoldDB" id="A0A2I4D9I5"/>
<evidence type="ECO:0000256" key="1">
    <source>
        <dbReference type="ARBA" id="ARBA00004251"/>
    </source>
</evidence>
<evidence type="ECO:0000256" key="7">
    <source>
        <dbReference type="ARBA" id="ARBA00022741"/>
    </source>
</evidence>
<keyword evidence="8" id="KW-0967">Endosome</keyword>
<dbReference type="Pfam" id="PF07714">
    <property type="entry name" value="PK_Tyr_Ser-Thr"/>
    <property type="match status" value="1"/>
</dbReference>
<feature type="region of interest" description="Disordered" evidence="15">
    <location>
        <begin position="195"/>
        <end position="217"/>
    </location>
</feature>
<dbReference type="STRING" id="52670.A0A2I4D9I5"/>
<dbReference type="FunFam" id="1.10.510.10:FF:000019">
    <property type="entry name" value="Ephrin type-A receptor 5"/>
    <property type="match status" value="1"/>
</dbReference>
<dbReference type="OrthoDB" id="4062651at2759"/>
<dbReference type="SUPFAM" id="SSF47769">
    <property type="entry name" value="SAM/Pointed domain"/>
    <property type="match status" value="1"/>
</dbReference>